<keyword evidence="2" id="KW-0812">Transmembrane</keyword>
<feature type="compositionally biased region" description="Low complexity" evidence="1">
    <location>
        <begin position="392"/>
        <end position="407"/>
    </location>
</feature>
<feature type="compositionally biased region" description="Low complexity" evidence="1">
    <location>
        <begin position="102"/>
        <end position="121"/>
    </location>
</feature>
<dbReference type="AlphaFoldDB" id="A0A2T5V7G8"/>
<feature type="region of interest" description="Disordered" evidence="1">
    <location>
        <begin position="328"/>
        <end position="427"/>
    </location>
</feature>
<comment type="caution">
    <text evidence="3">The sequence shown here is derived from an EMBL/GenBank/DDBJ whole genome shotgun (WGS) entry which is preliminary data.</text>
</comment>
<evidence type="ECO:0000313" key="3">
    <source>
        <dbReference type="EMBL" id="PTW59704.1"/>
    </source>
</evidence>
<feature type="compositionally biased region" description="Pro residues" evidence="1">
    <location>
        <begin position="88"/>
        <end position="101"/>
    </location>
</feature>
<evidence type="ECO:0000313" key="4">
    <source>
        <dbReference type="Proteomes" id="UP000244081"/>
    </source>
</evidence>
<accession>A0A2T5V7G8</accession>
<feature type="compositionally biased region" description="Low complexity" evidence="1">
    <location>
        <begin position="136"/>
        <end position="145"/>
    </location>
</feature>
<dbReference type="EMBL" id="QAYG01000006">
    <property type="protein sequence ID" value="PTW59704.1"/>
    <property type="molecule type" value="Genomic_DNA"/>
</dbReference>
<feature type="compositionally biased region" description="Low complexity" evidence="1">
    <location>
        <begin position="153"/>
        <end position="165"/>
    </location>
</feature>
<name>A0A2T5V7G8_9HYPH</name>
<organism evidence="3 4">
    <name type="scientific">Breoghania corrubedonensis</name>
    <dbReference type="NCBI Taxonomy" id="665038"/>
    <lineage>
        <taxon>Bacteria</taxon>
        <taxon>Pseudomonadati</taxon>
        <taxon>Pseudomonadota</taxon>
        <taxon>Alphaproteobacteria</taxon>
        <taxon>Hyphomicrobiales</taxon>
        <taxon>Stappiaceae</taxon>
        <taxon>Breoghania</taxon>
    </lineage>
</organism>
<keyword evidence="4" id="KW-1185">Reference proteome</keyword>
<dbReference type="RefSeq" id="WP_107990660.1">
    <property type="nucleotide sequence ID" value="NZ_QAYG01000006.1"/>
</dbReference>
<feature type="transmembrane region" description="Helical" evidence="2">
    <location>
        <begin position="291"/>
        <end position="312"/>
    </location>
</feature>
<dbReference type="OrthoDB" id="8442940at2"/>
<proteinExistence type="predicted"/>
<feature type="region of interest" description="Disordered" evidence="1">
    <location>
        <begin position="76"/>
        <end position="254"/>
    </location>
</feature>
<keyword evidence="2" id="KW-1133">Transmembrane helix</keyword>
<keyword evidence="2" id="KW-0472">Membrane</keyword>
<reference evidence="3 4" key="1">
    <citation type="submission" date="2018-04" db="EMBL/GenBank/DDBJ databases">
        <title>Genomic Encyclopedia of Archaeal and Bacterial Type Strains, Phase II (KMG-II): from individual species to whole genera.</title>
        <authorList>
            <person name="Goeker M."/>
        </authorList>
    </citation>
    <scope>NUCLEOTIDE SEQUENCE [LARGE SCALE GENOMIC DNA]</scope>
    <source>
        <strain evidence="3 4">DSM 23382</strain>
    </source>
</reference>
<feature type="compositionally biased region" description="Basic and acidic residues" evidence="1">
    <location>
        <begin position="197"/>
        <end position="213"/>
    </location>
</feature>
<evidence type="ECO:0000256" key="1">
    <source>
        <dbReference type="SAM" id="MobiDB-lite"/>
    </source>
</evidence>
<dbReference type="Proteomes" id="UP000244081">
    <property type="component" value="Unassembled WGS sequence"/>
</dbReference>
<sequence length="608" mass="62887">MADYHAVLKRAIDALPENTGAARRAVYQRARQAIVNQLKSYDPPLAPSAITTEQLHLEEAIRKVEADAARASLGLGPAPRAAHTQAPFPTPRQPAAQPPAAQPESEPEAAPATGPGAAQTQDARHQGEPQRPSGHAAPVAAQEKPAATDDGSKAGAKAASGTSAGPGERIEPTPPASEDIFDDPDDDAVSGAGVRLGSDHKDAKSEEAPEPARFEPLSGVRKDAVARERTAAPKGFSSSDTGRGDTAAIPAGAPQGRTAVSDIDALTRGADTPTASTLPPFGERDLRPSRLPMIGLVVLVAVFFIGLASLIYNQRDSILAMFEGSDAPQVAEGPQPASGPASSDDGKDPARLLNDDGSPAAPDARAVTTTRVVPPSEEGVTVAPQGGEPETGVPADDASSSDAAAVPTPAPVPGPTQQPASASQATPVAQRAILYEESADASTGGSAEQGRVLWSTAEETPAGGTKADTVIKAEITIPGRDVSVELTIRPNQDKTLPASHLIELKFNLPPNFSGKGISSVPGLIMKTTEEARGDALRGASVRVADGFFWVALSSIDDERERNIALLRDRGWIDIPILYETGKRAILTLEKGSPGDRVVQTALDAWAKS</sequence>
<feature type="compositionally biased region" description="Basic and acidic residues" evidence="1">
    <location>
        <begin position="220"/>
        <end position="231"/>
    </location>
</feature>
<feature type="compositionally biased region" description="Acidic residues" evidence="1">
    <location>
        <begin position="179"/>
        <end position="188"/>
    </location>
</feature>
<protein>
    <recommendedName>
        <fullName evidence="5">CheA signal transduction histidine kinase</fullName>
    </recommendedName>
</protein>
<feature type="compositionally biased region" description="Basic and acidic residues" evidence="1">
    <location>
        <begin position="344"/>
        <end position="354"/>
    </location>
</feature>
<evidence type="ECO:0000256" key="2">
    <source>
        <dbReference type="SAM" id="Phobius"/>
    </source>
</evidence>
<evidence type="ECO:0008006" key="5">
    <source>
        <dbReference type="Google" id="ProtNLM"/>
    </source>
</evidence>
<gene>
    <name evidence="3" type="ORF">C8N35_10687</name>
</gene>